<feature type="binding site" evidence="9">
    <location>
        <position position="191"/>
    </location>
    <ligand>
        <name>S-adenosyl-L-methionine</name>
        <dbReference type="ChEBI" id="CHEBI:59789"/>
    </ligand>
</feature>
<dbReference type="GO" id="GO:0005634">
    <property type="term" value="C:nucleus"/>
    <property type="evidence" value="ECO:0007669"/>
    <property type="project" value="UniProtKB-SubCell"/>
</dbReference>
<dbReference type="SUPFAM" id="SSF53335">
    <property type="entry name" value="S-adenosyl-L-methionine-dependent methyltransferases"/>
    <property type="match status" value="2"/>
</dbReference>
<accession>W5JI31</accession>
<dbReference type="FunFam" id="3.10.330.20:FF:000002">
    <property type="entry name" value="tRNA (adenine(58)-N(1))-methyltransferase catalytic subunit TRMT61A"/>
    <property type="match status" value="1"/>
</dbReference>
<evidence type="ECO:0000313" key="12">
    <source>
        <dbReference type="EnsemblMetazoa" id="ADAC005353-PA"/>
    </source>
</evidence>
<protein>
    <recommendedName>
        <fullName evidence="8">tRNA (adenine(58)-N(1))-methyltransferase catalytic subunit TRMT61A</fullName>
        <ecNumber evidence="8">2.1.1.220</ecNumber>
    </recommendedName>
</protein>
<dbReference type="FunCoup" id="W5JI31">
    <property type="interactions" value="822"/>
</dbReference>
<dbReference type="STRING" id="43151.W5JI31"/>
<dbReference type="AlphaFoldDB" id="W5JI31"/>
<evidence type="ECO:0000256" key="4">
    <source>
        <dbReference type="ARBA" id="ARBA00022691"/>
    </source>
</evidence>
<keyword evidence="4 8" id="KW-0949">S-adenosyl-L-methionine</keyword>
<keyword evidence="5 8" id="KW-0819">tRNA processing</keyword>
<evidence type="ECO:0000256" key="6">
    <source>
        <dbReference type="ARBA" id="ARBA00023242"/>
    </source>
</evidence>
<dbReference type="VEuPathDB" id="VectorBase:ADAC005353"/>
<evidence type="ECO:0000313" key="13">
    <source>
        <dbReference type="Proteomes" id="UP000000673"/>
    </source>
</evidence>
<reference evidence="11" key="2">
    <citation type="submission" date="2010-05" db="EMBL/GenBank/DDBJ databases">
        <authorList>
            <person name="Almeida L.G."/>
            <person name="Nicolas M.F."/>
            <person name="Souza R.C."/>
            <person name="Vasconcelos A.T.R."/>
        </authorList>
    </citation>
    <scope>NUCLEOTIDE SEQUENCE</scope>
</reference>
<keyword evidence="3 8" id="KW-0808">Transferase</keyword>
<evidence type="ECO:0000256" key="7">
    <source>
        <dbReference type="ARBA" id="ARBA00048481"/>
    </source>
</evidence>
<dbReference type="InterPro" id="IPR029063">
    <property type="entry name" value="SAM-dependent_MTases_sf"/>
</dbReference>
<dbReference type="GO" id="GO:0031515">
    <property type="term" value="C:tRNA (m1A) methyltransferase complex"/>
    <property type="evidence" value="ECO:0007669"/>
    <property type="project" value="UniProtKB-UniRule"/>
</dbReference>
<evidence type="ECO:0000313" key="11">
    <source>
        <dbReference type="EMBL" id="ETN62943.1"/>
    </source>
</evidence>
<dbReference type="InterPro" id="IPR049470">
    <property type="entry name" value="TRM61_C"/>
</dbReference>
<dbReference type="EC" id="2.1.1.220" evidence="8"/>
<feature type="binding site" evidence="9">
    <location>
        <position position="171"/>
    </location>
    <ligand>
        <name>S-adenosyl-L-methionine</name>
        <dbReference type="ChEBI" id="CHEBI:59789"/>
    </ligand>
</feature>
<dbReference type="eggNOG" id="KOG2915">
    <property type="taxonomic scope" value="Eukaryota"/>
</dbReference>
<dbReference type="GO" id="GO:0160107">
    <property type="term" value="F:tRNA (adenine(58)-N1)-methyltransferase activity"/>
    <property type="evidence" value="ECO:0007669"/>
    <property type="project" value="UniProtKB-EC"/>
</dbReference>
<dbReference type="PANTHER" id="PTHR12133">
    <property type="entry name" value="TRNA (ADENINE(58)-N(1))-METHYLTRANSFERASE"/>
    <property type="match status" value="1"/>
</dbReference>
<organism evidence="11">
    <name type="scientific">Anopheles darlingi</name>
    <name type="common">Mosquito</name>
    <dbReference type="NCBI Taxonomy" id="43151"/>
    <lineage>
        <taxon>Eukaryota</taxon>
        <taxon>Metazoa</taxon>
        <taxon>Ecdysozoa</taxon>
        <taxon>Arthropoda</taxon>
        <taxon>Hexapoda</taxon>
        <taxon>Insecta</taxon>
        <taxon>Pterygota</taxon>
        <taxon>Neoptera</taxon>
        <taxon>Endopterygota</taxon>
        <taxon>Diptera</taxon>
        <taxon>Nematocera</taxon>
        <taxon>Culicoidea</taxon>
        <taxon>Culicidae</taxon>
        <taxon>Anophelinae</taxon>
        <taxon>Anopheles</taxon>
    </lineage>
</organism>
<dbReference type="HOGENOM" id="CLU_025402_4_1_1"/>
<evidence type="ECO:0000256" key="5">
    <source>
        <dbReference type="ARBA" id="ARBA00022694"/>
    </source>
</evidence>
<keyword evidence="2 8" id="KW-0489">Methyltransferase</keyword>
<reference evidence="11 13" key="1">
    <citation type="journal article" date="2010" name="BMC Genomics">
        <title>Combination of measures distinguishes pre-miRNAs from other stem-loops in the genome of the newly sequenced Anopheles darlingi.</title>
        <authorList>
            <person name="Mendes N.D."/>
            <person name="Freitas A.T."/>
            <person name="Vasconcelos A.T."/>
            <person name="Sagot M.F."/>
        </authorList>
    </citation>
    <scope>NUCLEOTIDE SEQUENCE</scope>
</reference>
<proteinExistence type="inferred from homology"/>
<comment type="catalytic activity">
    <reaction evidence="7">
        <text>an adenosine in mRNA + S-adenosyl-L-methionine = an N(1)-methyladenosine in mRNA + S-adenosyl-L-homocysteine + H(+)</text>
        <dbReference type="Rhea" id="RHEA:55392"/>
        <dbReference type="Rhea" id="RHEA-COMP:12414"/>
        <dbReference type="Rhea" id="RHEA-COMP:12415"/>
        <dbReference type="ChEBI" id="CHEBI:15378"/>
        <dbReference type="ChEBI" id="CHEBI:57856"/>
        <dbReference type="ChEBI" id="CHEBI:59789"/>
        <dbReference type="ChEBI" id="CHEBI:74411"/>
        <dbReference type="ChEBI" id="CHEBI:74491"/>
    </reaction>
</comment>
<feature type="domain" description="tRNA (adenine(58)-N(1))-methyltransferase catalytic subunit TRM61 C-terminal" evidence="10">
    <location>
        <begin position="284"/>
        <end position="378"/>
    </location>
</feature>
<gene>
    <name evidence="11" type="ORF">AND_005353</name>
</gene>
<dbReference type="Gene3D" id="3.10.330.20">
    <property type="match status" value="1"/>
</dbReference>
<evidence type="ECO:0000256" key="2">
    <source>
        <dbReference type="ARBA" id="ARBA00022603"/>
    </source>
</evidence>
<dbReference type="InterPro" id="IPR014816">
    <property type="entry name" value="tRNA_MeTrfase_Gcd14"/>
</dbReference>
<dbReference type="VEuPathDB" id="VectorBase:ADAR2_012138"/>
<feature type="domain" description="tRNA (adenine(58)-N(1))-methyltransferase catalytic subunit TRM61 C-terminal" evidence="10">
    <location>
        <begin position="72"/>
        <end position="209"/>
    </location>
</feature>
<feature type="binding site" evidence="9">
    <location>
        <begin position="122"/>
        <end position="125"/>
    </location>
    <ligand>
        <name>S-adenosyl-L-methionine</name>
        <dbReference type="ChEBI" id="CHEBI:59789"/>
    </ligand>
</feature>
<dbReference type="PANTHER" id="PTHR12133:SF2">
    <property type="entry name" value="TRNA (ADENINE(58)-N(1))-METHYLTRANSFERASE CATALYTIC SUBUNIT TRMT61A"/>
    <property type="match status" value="1"/>
</dbReference>
<reference evidence="11" key="3">
    <citation type="journal article" date="2013" name="Nucleic Acids Res.">
        <title>The genome of Anopheles darlingi, the main neotropical malaria vector.</title>
        <authorList>
            <person name="Marinotti O."/>
            <person name="Cerqueira G.C."/>
            <person name="de Almeida L.G."/>
            <person name="Ferro M.I."/>
            <person name="Loreto E.L."/>
            <person name="Zaha A."/>
            <person name="Teixeira S.M."/>
            <person name="Wespiser A.R."/>
            <person name="Almeida E Silva A."/>
            <person name="Schlindwein A.D."/>
            <person name="Pacheco A.C."/>
            <person name="Silva A.L."/>
            <person name="Graveley B.R."/>
            <person name="Walenz B.P."/>
            <person name="Lima Bde A."/>
            <person name="Ribeiro C.A."/>
            <person name="Nunes-Silva C.G."/>
            <person name="de Carvalho C.R."/>
            <person name="Soares C.M."/>
            <person name="de Menezes C.B."/>
            <person name="Matiolli C."/>
            <person name="Caffrey D."/>
            <person name="Araujo D.A."/>
            <person name="de Oliveira D.M."/>
            <person name="Golenbock D."/>
            <person name="Grisard E.C."/>
            <person name="Fantinatti-Garboggini F."/>
            <person name="de Carvalho F.M."/>
            <person name="Barcellos F.G."/>
            <person name="Prosdocimi F."/>
            <person name="May G."/>
            <person name="Azevedo Junior G.M."/>
            <person name="Guimaraes G.M."/>
            <person name="Goldman G.H."/>
            <person name="Padilha I.Q."/>
            <person name="Batista Jda S."/>
            <person name="Ferro J.A."/>
            <person name="Ribeiro J.M."/>
            <person name="Fietto J.L."/>
            <person name="Dabbas K.M."/>
            <person name="Cerdeira L."/>
            <person name="Agnez-Lima L.F."/>
            <person name="Brocchi M."/>
            <person name="de Carvalho M.O."/>
            <person name="Teixeira Mde M."/>
            <person name="Diniz Maia Mde M."/>
            <person name="Goldman M.H."/>
            <person name="Cruz Schneider M.P."/>
            <person name="Felipe M.S."/>
            <person name="Hungria M."/>
            <person name="Nicolas M.F."/>
            <person name="Pereira M."/>
            <person name="Montes M.A."/>
            <person name="Cantao M.E."/>
            <person name="Vincentz M."/>
            <person name="Rafael M.S."/>
            <person name="Silverman N."/>
            <person name="Stoco P.H."/>
            <person name="Souza R.C."/>
            <person name="Vicentini R."/>
            <person name="Gazzinelli R.T."/>
            <person name="Neves Rde O."/>
            <person name="Silva R."/>
            <person name="Astolfi-Filho S."/>
            <person name="Maciel T.E."/>
            <person name="Urmenyi T.P."/>
            <person name="Tadei W.P."/>
            <person name="Camargo E.P."/>
            <person name="de Vasconcelos A.T."/>
        </authorList>
    </citation>
    <scope>NUCLEOTIDE SEQUENCE</scope>
</reference>
<reference evidence="12" key="4">
    <citation type="submission" date="2015-06" db="UniProtKB">
        <authorList>
            <consortium name="EnsemblMetazoa"/>
        </authorList>
    </citation>
    <scope>IDENTIFICATION</scope>
</reference>
<comment type="catalytic activity">
    <reaction evidence="8">
        <text>adenosine(58) in tRNA + S-adenosyl-L-methionine = N(1)-methyladenosine(58) in tRNA + S-adenosyl-L-homocysteine + H(+)</text>
        <dbReference type="Rhea" id="RHEA:43152"/>
        <dbReference type="Rhea" id="RHEA-COMP:10365"/>
        <dbReference type="Rhea" id="RHEA-COMP:10366"/>
        <dbReference type="ChEBI" id="CHEBI:15378"/>
        <dbReference type="ChEBI" id="CHEBI:57856"/>
        <dbReference type="ChEBI" id="CHEBI:59789"/>
        <dbReference type="ChEBI" id="CHEBI:74411"/>
        <dbReference type="ChEBI" id="CHEBI:74491"/>
        <dbReference type="EC" id="2.1.1.220"/>
    </reaction>
</comment>
<comment type="similarity">
    <text evidence="8">Belongs to the class I-like SAM-binding methyltransferase superfamily. TRM61 family.</text>
</comment>
<name>W5JI31_ANODA</name>
<dbReference type="PROSITE" id="PS51620">
    <property type="entry name" value="SAM_TRM61"/>
    <property type="match status" value="1"/>
</dbReference>
<evidence type="ECO:0000259" key="10">
    <source>
        <dbReference type="Pfam" id="PF08704"/>
    </source>
</evidence>
<keyword evidence="6 8" id="KW-0539">Nucleus</keyword>
<dbReference type="EnsemblMetazoa" id="ADAC005353-RA">
    <property type="protein sequence ID" value="ADAC005353-PA"/>
    <property type="gene ID" value="ADAC005353"/>
</dbReference>
<dbReference type="GO" id="GO:0030488">
    <property type="term" value="P:tRNA methylation"/>
    <property type="evidence" value="ECO:0007669"/>
    <property type="project" value="InterPro"/>
</dbReference>
<dbReference type="Pfam" id="PF08704">
    <property type="entry name" value="GCD14"/>
    <property type="match status" value="2"/>
</dbReference>
<dbReference type="PIRSF" id="PIRSF017269">
    <property type="entry name" value="GCD14"/>
    <property type="match status" value="1"/>
</dbReference>
<evidence type="ECO:0000256" key="9">
    <source>
        <dbReference type="PIRSR" id="PIRSR017269-1"/>
    </source>
</evidence>
<comment type="function">
    <text evidence="8">Catalytic subunit of tRNA (adenine-N(1)-)-methyltransferase, which catalyzes the formation of N(1)-methyladenine at position 58 (m1A58) in initiator methionyl-tRNA.</text>
</comment>
<dbReference type="OMA" id="PCIEQSL"/>
<dbReference type="Gene3D" id="3.40.50.150">
    <property type="entry name" value="Vaccinia Virus protein VP39"/>
    <property type="match status" value="2"/>
</dbReference>
<dbReference type="EMBL" id="ADMH02001344">
    <property type="protein sequence ID" value="ETN62943.1"/>
    <property type="molecule type" value="Genomic_DNA"/>
</dbReference>
<evidence type="ECO:0000256" key="3">
    <source>
        <dbReference type="ARBA" id="ARBA00022679"/>
    </source>
</evidence>
<evidence type="ECO:0000256" key="8">
    <source>
        <dbReference type="PIRNR" id="PIRNR017269"/>
    </source>
</evidence>
<evidence type="ECO:0000256" key="1">
    <source>
        <dbReference type="ARBA" id="ARBA00004123"/>
    </source>
</evidence>
<sequence length="385" mass="42891">MSFVGPKEVIEEGDTVVLYLTPAMMHTIEAVRQIRNKKNEMIEYVFQTSFGALKVGELIGERYGARVQLTKGWAHVLQPNPELWTQTLPHRTQILYTPDISMILYQLEVRPGSIVVESGTGSGSLSHYFLRAIRPSGHLHTFDFHEERCVKAREEFTAHGLGDSVTVRQRDVCEQGFGPELDGKADAVFLDLPAPQLAIPHAAKAIRDEVTGDIGDYSRRFSRVSPWLSAKRLDYGDPRGEGLAASVVYLVKKANPSIDYLSQSIPSDSEFHVLIEGTGGNRGQCGRICSFSPCIEQSMRVCEALAEHGFIEVQNLEVLQIEDIVRTRNVPVMELEFLKTKKTSEDKDAKTPRESKKYITSSAPNTMAGHTGYLTIAELPPLFAR</sequence>
<dbReference type="Proteomes" id="UP000000673">
    <property type="component" value="Unassembled WGS sequence"/>
</dbReference>
<feature type="binding site" evidence="9">
    <location>
        <position position="143"/>
    </location>
    <ligand>
        <name>S-adenosyl-L-methionine</name>
        <dbReference type="ChEBI" id="CHEBI:59789"/>
    </ligand>
</feature>
<keyword evidence="13" id="KW-1185">Reference proteome</keyword>
<comment type="subcellular location">
    <subcellularLocation>
        <location evidence="1 8">Nucleus</location>
    </subcellularLocation>
</comment>